<dbReference type="Proteomes" id="UP000012174">
    <property type="component" value="Unassembled WGS sequence"/>
</dbReference>
<dbReference type="Pfam" id="PF00067">
    <property type="entry name" value="p450"/>
    <property type="match status" value="1"/>
</dbReference>
<proteinExistence type="inferred from homology"/>
<evidence type="ECO:0000256" key="4">
    <source>
        <dbReference type="ARBA" id="ARBA00022723"/>
    </source>
</evidence>
<keyword evidence="5 6" id="KW-0408">Iron</keyword>
<dbReference type="PANTHER" id="PTHR24305">
    <property type="entry name" value="CYTOCHROME P450"/>
    <property type="match status" value="1"/>
</dbReference>
<dbReference type="HOGENOM" id="CLU_001570_25_2_1"/>
<organism evidence="8 9">
    <name type="scientific">Eutypa lata (strain UCR-EL1)</name>
    <name type="common">Grapevine dieback disease fungus</name>
    <name type="synonym">Eutypa armeniacae</name>
    <dbReference type="NCBI Taxonomy" id="1287681"/>
    <lineage>
        <taxon>Eukaryota</taxon>
        <taxon>Fungi</taxon>
        <taxon>Dikarya</taxon>
        <taxon>Ascomycota</taxon>
        <taxon>Pezizomycotina</taxon>
        <taxon>Sordariomycetes</taxon>
        <taxon>Xylariomycetidae</taxon>
        <taxon>Xylariales</taxon>
        <taxon>Diatrypaceae</taxon>
        <taxon>Eutypa</taxon>
    </lineage>
</organism>
<dbReference type="GO" id="GO:0005506">
    <property type="term" value="F:iron ion binding"/>
    <property type="evidence" value="ECO:0007669"/>
    <property type="project" value="InterPro"/>
</dbReference>
<dbReference type="InterPro" id="IPR017972">
    <property type="entry name" value="Cyt_P450_CS"/>
</dbReference>
<dbReference type="InterPro" id="IPR001128">
    <property type="entry name" value="Cyt_P450"/>
</dbReference>
<dbReference type="eggNOG" id="KOG0157">
    <property type="taxonomic scope" value="Eukaryota"/>
</dbReference>
<dbReference type="GO" id="GO:0020037">
    <property type="term" value="F:heme binding"/>
    <property type="evidence" value="ECO:0007669"/>
    <property type="project" value="InterPro"/>
</dbReference>
<dbReference type="Gene3D" id="1.10.630.10">
    <property type="entry name" value="Cytochrome P450"/>
    <property type="match status" value="1"/>
</dbReference>
<evidence type="ECO:0000256" key="2">
    <source>
        <dbReference type="ARBA" id="ARBA00010617"/>
    </source>
</evidence>
<dbReference type="InterPro" id="IPR036396">
    <property type="entry name" value="Cyt_P450_sf"/>
</dbReference>
<evidence type="ECO:0000256" key="6">
    <source>
        <dbReference type="PIRSR" id="PIRSR602401-1"/>
    </source>
</evidence>
<evidence type="ECO:0000256" key="3">
    <source>
        <dbReference type="ARBA" id="ARBA00022617"/>
    </source>
</evidence>
<dbReference type="InterPro" id="IPR002401">
    <property type="entry name" value="Cyt_P450_E_grp-I"/>
</dbReference>
<dbReference type="OrthoDB" id="1470350at2759"/>
<feature type="binding site" description="axial binding residue" evidence="6">
    <location>
        <position position="296"/>
    </location>
    <ligand>
        <name>heme</name>
        <dbReference type="ChEBI" id="CHEBI:30413"/>
    </ligand>
    <ligandPart>
        <name>Fe</name>
        <dbReference type="ChEBI" id="CHEBI:18248"/>
    </ligandPart>
</feature>
<dbReference type="KEGG" id="ela:UCREL1_788"/>
<dbReference type="EMBL" id="KB705512">
    <property type="protein sequence ID" value="EMR72155.1"/>
    <property type="molecule type" value="Genomic_DNA"/>
</dbReference>
<gene>
    <name evidence="8" type="ORF">UCREL1_788</name>
</gene>
<dbReference type="OMA" id="YSAMHTH"/>
<keyword evidence="9" id="KW-1185">Reference proteome</keyword>
<reference evidence="9" key="1">
    <citation type="journal article" date="2013" name="Genome Announc.">
        <title>Draft genome sequence of the grapevine dieback fungus Eutypa lata UCR-EL1.</title>
        <authorList>
            <person name="Blanco-Ulate B."/>
            <person name="Rolshausen P.E."/>
            <person name="Cantu D."/>
        </authorList>
    </citation>
    <scope>NUCLEOTIDE SEQUENCE [LARGE SCALE GENOMIC DNA]</scope>
    <source>
        <strain evidence="9">UCR-EL1</strain>
    </source>
</reference>
<evidence type="ECO:0000256" key="1">
    <source>
        <dbReference type="ARBA" id="ARBA00001971"/>
    </source>
</evidence>
<dbReference type="STRING" id="1287681.M7TZS2"/>
<dbReference type="PANTHER" id="PTHR24305:SF166">
    <property type="entry name" value="CYTOCHROME P450 12A4, MITOCHONDRIAL-RELATED"/>
    <property type="match status" value="1"/>
</dbReference>
<keyword evidence="7" id="KW-0560">Oxidoreductase</keyword>
<comment type="cofactor">
    <cofactor evidence="1 6">
        <name>heme</name>
        <dbReference type="ChEBI" id="CHEBI:30413"/>
    </cofactor>
</comment>
<evidence type="ECO:0000256" key="5">
    <source>
        <dbReference type="ARBA" id="ARBA00023004"/>
    </source>
</evidence>
<keyword evidence="3 6" id="KW-0349">Heme</keyword>
<protein>
    <submittedName>
        <fullName evidence="8">Putative cytochrome p450 monooxygenase protein</fullName>
    </submittedName>
</protein>
<dbReference type="GO" id="GO:0016705">
    <property type="term" value="F:oxidoreductase activity, acting on paired donors, with incorporation or reduction of molecular oxygen"/>
    <property type="evidence" value="ECO:0007669"/>
    <property type="project" value="InterPro"/>
</dbReference>
<keyword evidence="7 8" id="KW-0503">Monooxygenase</keyword>
<evidence type="ECO:0000313" key="9">
    <source>
        <dbReference type="Proteomes" id="UP000012174"/>
    </source>
</evidence>
<accession>M7TZS2</accession>
<sequence>MLRYWTSTTSVKSSADDLRHDERGSSISPSSSYKESLQTILENLVLILGLGTKFLANPWLPRKFRVVHEACVSFRAYMTKLYEEEKRAFAAGENRDHNLMTSLVRASQDEAKTSGGLTESEIYGNMFAFNFAGHDTTAHTFTFALYFLAAHPDVQDWLSEEIRHVFGDRQPSEWDYRADFPRLKRCQSIMFETIRLYTVVPSIKWTGNQAQSLTVGKKAVVLPPHSMVAPSYGSVQTDPNIWGPDSLSWKPSRWIKPAAAATGSAGPTTSKLDDGEDFNMPVRGAFIGWSEGTRDCPGRKFSQVEFTATIATLFLDWRVDPLPAKGETLDAARERVVDLIETDSGPVLLLQMLHPERAPLVWKRR</sequence>
<dbReference type="PRINTS" id="PR00385">
    <property type="entry name" value="P450"/>
</dbReference>
<dbReference type="SUPFAM" id="SSF48264">
    <property type="entry name" value="Cytochrome P450"/>
    <property type="match status" value="1"/>
</dbReference>
<keyword evidence="4 6" id="KW-0479">Metal-binding</keyword>
<comment type="similarity">
    <text evidence="2 7">Belongs to the cytochrome P450 family.</text>
</comment>
<dbReference type="PRINTS" id="PR00463">
    <property type="entry name" value="EP450I"/>
</dbReference>
<dbReference type="GO" id="GO:0004497">
    <property type="term" value="F:monooxygenase activity"/>
    <property type="evidence" value="ECO:0007669"/>
    <property type="project" value="UniProtKB-KW"/>
</dbReference>
<name>M7TZS2_EUTLA</name>
<evidence type="ECO:0000313" key="8">
    <source>
        <dbReference type="EMBL" id="EMR72155.1"/>
    </source>
</evidence>
<dbReference type="AlphaFoldDB" id="M7TZS2"/>
<dbReference type="PROSITE" id="PS00086">
    <property type="entry name" value="CYTOCHROME_P450"/>
    <property type="match status" value="1"/>
</dbReference>
<evidence type="ECO:0000256" key="7">
    <source>
        <dbReference type="RuleBase" id="RU000461"/>
    </source>
</evidence>
<dbReference type="InterPro" id="IPR050121">
    <property type="entry name" value="Cytochrome_P450_monoxygenase"/>
</dbReference>